<dbReference type="AlphaFoldDB" id="A0A162GPX6"/>
<sequence length="399" mass="44628">MRNNLRWALLAGASFLCLQCTHKEKREPAATKSLTSDAGVAAAAEIFGGDSPTQAYRHPLKIDFYTNGDKNYLSKTARKALEQALTESLSADVSEQALAKIVVGNLKESMIENFVKTMKFYKIVNTGLQIDLTFVPEPYRKDDYGPELSSNQPFRLSDTGSLSRKWETLEKSSVTGSMYNNSVYIPVKKDADYIGGIVTLYIEILDMKPGIPNPMKKGVKGYVRYRRYYRVNEALNKPVQCENFIATAKGGGNGVPVFYTVDLYKNFNLKNIIPTDEYLEVYPGLLATSSEGRYELMPDKSDAAGKSIPTATFMIEPKKKYSEFVSFTLKKIVYDMEKKEIDLSKSSVDLVEYNSHNQDSSSQSQDAALSNAKRQLLKKCEKPLSRFLNLESVLKGSAL</sequence>
<dbReference type="RefSeq" id="WP_063205357.1">
    <property type="nucleotide sequence ID" value="NZ_LUKD01000001.1"/>
</dbReference>
<comment type="caution">
    <text evidence="1">The sequence shown here is derived from an EMBL/GenBank/DDBJ whole genome shotgun (WGS) entry which is preliminary data.</text>
</comment>
<dbReference type="EMBL" id="LUKD01000001">
    <property type="protein sequence ID" value="KYG68663.1"/>
    <property type="molecule type" value="Genomic_DNA"/>
</dbReference>
<name>A0A162GPX6_BDEBC</name>
<protein>
    <submittedName>
        <fullName evidence="1">Uncharacterized protein</fullName>
    </submittedName>
</protein>
<organism evidence="1 2">
    <name type="scientific">Bdellovibrio bacteriovorus</name>
    <dbReference type="NCBI Taxonomy" id="959"/>
    <lineage>
        <taxon>Bacteria</taxon>
        <taxon>Pseudomonadati</taxon>
        <taxon>Bdellovibrionota</taxon>
        <taxon>Bdellovibrionia</taxon>
        <taxon>Bdellovibrionales</taxon>
        <taxon>Pseudobdellovibrionaceae</taxon>
        <taxon>Bdellovibrio</taxon>
    </lineage>
</organism>
<proteinExistence type="predicted"/>
<dbReference type="Proteomes" id="UP000075799">
    <property type="component" value="Unassembled WGS sequence"/>
</dbReference>
<evidence type="ECO:0000313" key="1">
    <source>
        <dbReference type="EMBL" id="KYG68663.1"/>
    </source>
</evidence>
<reference evidence="1 2" key="1">
    <citation type="submission" date="2016-03" db="EMBL/GenBank/DDBJ databases">
        <authorList>
            <person name="Ploux O."/>
        </authorList>
    </citation>
    <scope>NUCLEOTIDE SEQUENCE [LARGE SCALE GENOMIC DNA]</scope>
    <source>
        <strain evidence="1 2">EC13</strain>
    </source>
</reference>
<accession>A0A162GPX6</accession>
<gene>
    <name evidence="1" type="ORF">AZI87_05355</name>
</gene>
<dbReference type="OrthoDB" id="5291540at2"/>
<evidence type="ECO:0000313" key="2">
    <source>
        <dbReference type="Proteomes" id="UP000075799"/>
    </source>
</evidence>